<feature type="region of interest" description="Disordered" evidence="1">
    <location>
        <begin position="123"/>
        <end position="147"/>
    </location>
</feature>
<dbReference type="Proteomes" id="UP001279734">
    <property type="component" value="Unassembled WGS sequence"/>
</dbReference>
<keyword evidence="3" id="KW-1185">Reference proteome</keyword>
<dbReference type="EMBL" id="BSYO01000010">
    <property type="protein sequence ID" value="GMH10583.1"/>
    <property type="molecule type" value="Genomic_DNA"/>
</dbReference>
<evidence type="ECO:0000256" key="1">
    <source>
        <dbReference type="SAM" id="MobiDB-lite"/>
    </source>
</evidence>
<feature type="compositionally biased region" description="Polar residues" evidence="1">
    <location>
        <begin position="123"/>
        <end position="132"/>
    </location>
</feature>
<evidence type="ECO:0000313" key="3">
    <source>
        <dbReference type="Proteomes" id="UP001279734"/>
    </source>
</evidence>
<name>A0AAD3SFZ1_NEPGR</name>
<evidence type="ECO:0000313" key="2">
    <source>
        <dbReference type="EMBL" id="GMH10583.1"/>
    </source>
</evidence>
<sequence length="167" mass="18341">MVDLRKLVGEIVIPSASGAPKSAIFSGLPALSEIPIEPRIEDASRAVVIDDSDQLDRLQDQTQEMAPAFEISSENVVNLPIELAQIQSQPDVNPSHLEKETHCPKFPTSDLMGIQERIHPYWMNTSTSSSHPSPRGHPDHVSTPISSSKISLNEAMLSACFIQESFR</sequence>
<comment type="caution">
    <text evidence="2">The sequence shown here is derived from an EMBL/GenBank/DDBJ whole genome shotgun (WGS) entry which is preliminary data.</text>
</comment>
<organism evidence="2 3">
    <name type="scientific">Nepenthes gracilis</name>
    <name type="common">Slender pitcher plant</name>
    <dbReference type="NCBI Taxonomy" id="150966"/>
    <lineage>
        <taxon>Eukaryota</taxon>
        <taxon>Viridiplantae</taxon>
        <taxon>Streptophyta</taxon>
        <taxon>Embryophyta</taxon>
        <taxon>Tracheophyta</taxon>
        <taxon>Spermatophyta</taxon>
        <taxon>Magnoliopsida</taxon>
        <taxon>eudicotyledons</taxon>
        <taxon>Gunneridae</taxon>
        <taxon>Pentapetalae</taxon>
        <taxon>Caryophyllales</taxon>
        <taxon>Nepenthaceae</taxon>
        <taxon>Nepenthes</taxon>
    </lineage>
</organism>
<accession>A0AAD3SFZ1</accession>
<proteinExistence type="predicted"/>
<gene>
    <name evidence="2" type="ORF">Nepgr_012424</name>
</gene>
<protein>
    <submittedName>
        <fullName evidence="2">Uncharacterized protein</fullName>
    </submittedName>
</protein>
<dbReference type="AlphaFoldDB" id="A0AAD3SFZ1"/>
<reference evidence="2" key="1">
    <citation type="submission" date="2023-05" db="EMBL/GenBank/DDBJ databases">
        <title>Nepenthes gracilis genome sequencing.</title>
        <authorList>
            <person name="Fukushima K."/>
        </authorList>
    </citation>
    <scope>NUCLEOTIDE SEQUENCE</scope>
    <source>
        <strain evidence="2">SING2019-196</strain>
    </source>
</reference>